<evidence type="ECO:0000256" key="1">
    <source>
        <dbReference type="ARBA" id="ARBA00004141"/>
    </source>
</evidence>
<keyword evidence="2" id="KW-0813">Transport</keyword>
<keyword evidence="3 8" id="KW-0812">Transmembrane</keyword>
<keyword evidence="11" id="KW-1185">Reference proteome</keyword>
<feature type="transmembrane region" description="Helical" evidence="8">
    <location>
        <begin position="151"/>
        <end position="172"/>
    </location>
</feature>
<dbReference type="InterPro" id="IPR011701">
    <property type="entry name" value="MFS"/>
</dbReference>
<evidence type="ECO:0000256" key="8">
    <source>
        <dbReference type="SAM" id="Phobius"/>
    </source>
</evidence>
<feature type="transmembrane region" description="Helical" evidence="8">
    <location>
        <begin position="12"/>
        <end position="28"/>
    </location>
</feature>
<feature type="transmembrane region" description="Helical" evidence="8">
    <location>
        <begin position="283"/>
        <end position="304"/>
    </location>
</feature>
<dbReference type="RefSeq" id="WP_018438640.1">
    <property type="nucleotide sequence ID" value="NZ_KB890164.1"/>
</dbReference>
<comment type="caution">
    <text evidence="10">The sequence shown here is derived from an EMBL/GenBank/DDBJ whole genome shotgun (WGS) entry which is preliminary data.</text>
</comment>
<evidence type="ECO:0000256" key="7">
    <source>
        <dbReference type="ARBA" id="ARBA00074139"/>
    </source>
</evidence>
<dbReference type="GO" id="GO:0016020">
    <property type="term" value="C:membrane"/>
    <property type="evidence" value="ECO:0007669"/>
    <property type="project" value="UniProtKB-SubCell"/>
</dbReference>
<feature type="transmembrane region" description="Helical" evidence="8">
    <location>
        <begin position="316"/>
        <end position="334"/>
    </location>
</feature>
<dbReference type="CDD" id="cd17319">
    <property type="entry name" value="MFS_ExuT_GudP_like"/>
    <property type="match status" value="1"/>
</dbReference>
<name>A0A2N7X8T0_9BURK</name>
<evidence type="ECO:0000256" key="4">
    <source>
        <dbReference type="ARBA" id="ARBA00022989"/>
    </source>
</evidence>
<feature type="transmembrane region" description="Helical" evidence="8">
    <location>
        <begin position="85"/>
        <end position="103"/>
    </location>
</feature>
<dbReference type="SUPFAM" id="SSF103473">
    <property type="entry name" value="MFS general substrate transporter"/>
    <property type="match status" value="1"/>
</dbReference>
<sequence>MDLEKRTIARVTARLIPFLILCYFVAYLDRVNVGFAALEMNKAIGLTASAFGFGAGIFFIAYFFFEVPSNLLLEKFGAHRWIARIMLTWGVVAGAMAFIPNIARYTGLSTTHVFYILRILLGIAEAGFFPGIIFLLTLWFPAKYRARMVGYFMVAIPLSTVIGSPISGALLSMDGIAGLAGWQWLYLIEALPALLLSFVVVLYLTDKPADATWLESDEREWLVSRLARERSQREAVRKFNVVEALFNPRVLVIALIYFGAVATNYGLSFFLPQIVKGFGLTNLQTGFVTAAPYAVGVFSMIFWGRRSDRKLERKRHVAVALLIAAAGIAGAAVIDNPVAKMIAISIAGFGIFGCLPVIWTLPAAFLSGAAAAGGIAVVNSIGNLSGFFGPYAMGWIKDSTGSFGPGLLCLAGAGLVGVVAALLLHHDSALEGRAGEPAGHDEGGHKRVLDT</sequence>
<dbReference type="STRING" id="863227.GCA_000373005_00145"/>
<dbReference type="GO" id="GO:0022857">
    <property type="term" value="F:transmembrane transporter activity"/>
    <property type="evidence" value="ECO:0007669"/>
    <property type="project" value="InterPro"/>
</dbReference>
<dbReference type="FunFam" id="1.20.1250.20:FF:000126">
    <property type="entry name" value="MFS transporter permease"/>
    <property type="match status" value="1"/>
</dbReference>
<dbReference type="EMBL" id="PNYC01000002">
    <property type="protein sequence ID" value="PMS38138.1"/>
    <property type="molecule type" value="Genomic_DNA"/>
</dbReference>
<evidence type="ECO:0000313" key="10">
    <source>
        <dbReference type="EMBL" id="PMS38138.1"/>
    </source>
</evidence>
<feature type="transmembrane region" description="Helical" evidence="8">
    <location>
        <begin position="184"/>
        <end position="204"/>
    </location>
</feature>
<comment type="subcellular location">
    <subcellularLocation>
        <location evidence="1">Membrane</location>
        <topology evidence="1">Multi-pass membrane protein</topology>
    </subcellularLocation>
</comment>
<proteinExistence type="predicted"/>
<feature type="domain" description="Major facilitator superfamily (MFS) profile" evidence="9">
    <location>
        <begin position="15"/>
        <end position="429"/>
    </location>
</feature>
<evidence type="ECO:0000256" key="2">
    <source>
        <dbReference type="ARBA" id="ARBA00022448"/>
    </source>
</evidence>
<dbReference type="InterPro" id="IPR036259">
    <property type="entry name" value="MFS_trans_sf"/>
</dbReference>
<feature type="transmembrane region" description="Helical" evidence="8">
    <location>
        <begin position="368"/>
        <end position="391"/>
    </location>
</feature>
<evidence type="ECO:0000256" key="6">
    <source>
        <dbReference type="ARBA" id="ARBA00058119"/>
    </source>
</evidence>
<keyword evidence="5 8" id="KW-0472">Membrane</keyword>
<feature type="transmembrane region" description="Helical" evidence="8">
    <location>
        <begin position="403"/>
        <end position="424"/>
    </location>
</feature>
<dbReference type="PROSITE" id="PS50850">
    <property type="entry name" value="MFS"/>
    <property type="match status" value="1"/>
</dbReference>
<feature type="transmembrane region" description="Helical" evidence="8">
    <location>
        <begin position="43"/>
        <end position="65"/>
    </location>
</feature>
<dbReference type="FunFam" id="1.20.1250.20:FF:000018">
    <property type="entry name" value="MFS transporter permease"/>
    <property type="match status" value="1"/>
</dbReference>
<organism evidence="10 11">
    <name type="scientific">Trinickia symbiotica</name>
    <dbReference type="NCBI Taxonomy" id="863227"/>
    <lineage>
        <taxon>Bacteria</taxon>
        <taxon>Pseudomonadati</taxon>
        <taxon>Pseudomonadota</taxon>
        <taxon>Betaproteobacteria</taxon>
        <taxon>Burkholderiales</taxon>
        <taxon>Burkholderiaceae</taxon>
        <taxon>Trinickia</taxon>
    </lineage>
</organism>
<dbReference type="PANTHER" id="PTHR43791:SF36">
    <property type="entry name" value="TRANSPORTER, PUTATIVE (AFU_ORTHOLOGUE AFUA_6G08340)-RELATED"/>
    <property type="match status" value="1"/>
</dbReference>
<protein>
    <recommendedName>
        <fullName evidence="7">Putative tartrate transporter</fullName>
    </recommendedName>
</protein>
<feature type="transmembrane region" description="Helical" evidence="8">
    <location>
        <begin position="340"/>
        <end position="361"/>
    </location>
</feature>
<dbReference type="PANTHER" id="PTHR43791">
    <property type="entry name" value="PERMEASE-RELATED"/>
    <property type="match status" value="1"/>
</dbReference>
<dbReference type="OrthoDB" id="5441967at2"/>
<keyword evidence="4 8" id="KW-1133">Transmembrane helix</keyword>
<evidence type="ECO:0000313" key="11">
    <source>
        <dbReference type="Proteomes" id="UP000235777"/>
    </source>
</evidence>
<evidence type="ECO:0000256" key="3">
    <source>
        <dbReference type="ARBA" id="ARBA00022692"/>
    </source>
</evidence>
<feature type="transmembrane region" description="Helical" evidence="8">
    <location>
        <begin position="250"/>
        <end position="271"/>
    </location>
</feature>
<evidence type="ECO:0000256" key="5">
    <source>
        <dbReference type="ARBA" id="ARBA00023136"/>
    </source>
</evidence>
<gene>
    <name evidence="10" type="ORF">C0Z20_04960</name>
</gene>
<dbReference type="Pfam" id="PF07690">
    <property type="entry name" value="MFS_1"/>
    <property type="match status" value="1"/>
</dbReference>
<feature type="transmembrane region" description="Helical" evidence="8">
    <location>
        <begin position="115"/>
        <end position="139"/>
    </location>
</feature>
<dbReference type="Gene3D" id="1.20.1250.20">
    <property type="entry name" value="MFS general substrate transporter like domains"/>
    <property type="match status" value="2"/>
</dbReference>
<dbReference type="AlphaFoldDB" id="A0A2N7X8T0"/>
<comment type="function">
    <text evidence="6">Component of the tartrate utilization system and may allow entry of tartrate and tartrate dehydrogenase.</text>
</comment>
<evidence type="ECO:0000259" key="9">
    <source>
        <dbReference type="PROSITE" id="PS50850"/>
    </source>
</evidence>
<reference evidence="10 11" key="1">
    <citation type="submission" date="2018-01" db="EMBL/GenBank/DDBJ databases">
        <title>Whole genome analyses suggest that Burkholderia sensu lato contains two further novel genera in the rhizoxinica-symbiotica group Mycetohabitans gen. nov., and Trinickia gen. nov.: implications for the evolution of diazotrophy and nodulation in the Burkholderiaceae.</title>
        <authorList>
            <person name="Estrada-de los Santos P."/>
            <person name="Palmer M."/>
            <person name="Chavez-Ramirez B."/>
            <person name="Beukes C."/>
            <person name="Steenkamp E.T."/>
            <person name="Hirsch A.M."/>
            <person name="Manyaka P."/>
            <person name="Maluk M."/>
            <person name="Lafos M."/>
            <person name="Crook M."/>
            <person name="Gross E."/>
            <person name="Simon M.F."/>
            <person name="Bueno dos Reis Junior F."/>
            <person name="Poole P.S."/>
            <person name="Venter S.N."/>
            <person name="James E.K."/>
        </authorList>
    </citation>
    <scope>NUCLEOTIDE SEQUENCE [LARGE SCALE GENOMIC DNA]</scope>
    <source>
        <strain evidence="10 11">JPY 581</strain>
    </source>
</reference>
<accession>A0A2N7X8T0</accession>
<dbReference type="Proteomes" id="UP000235777">
    <property type="component" value="Unassembled WGS sequence"/>
</dbReference>
<dbReference type="InterPro" id="IPR020846">
    <property type="entry name" value="MFS_dom"/>
</dbReference>